<dbReference type="HOGENOM" id="CLU_2304560_0_0_11"/>
<feature type="region of interest" description="Disordered" evidence="1">
    <location>
        <begin position="70"/>
        <end position="100"/>
    </location>
</feature>
<evidence type="ECO:0000256" key="1">
    <source>
        <dbReference type="SAM" id="MobiDB-lite"/>
    </source>
</evidence>
<dbReference type="AlphaFoldDB" id="D9XH08"/>
<protein>
    <submittedName>
        <fullName evidence="2">Predicted protein</fullName>
    </submittedName>
</protein>
<dbReference type="Proteomes" id="UP000004184">
    <property type="component" value="Unassembled WGS sequence"/>
</dbReference>
<dbReference type="STRING" id="591159.SSQG_03319"/>
<organism evidence="2 3">
    <name type="scientific">Streptomyces viridochromogenes (strain DSM 40736 / JCM 4977 / BCRC 1201 / Tue 494)</name>
    <dbReference type="NCBI Taxonomy" id="591159"/>
    <lineage>
        <taxon>Bacteria</taxon>
        <taxon>Bacillati</taxon>
        <taxon>Actinomycetota</taxon>
        <taxon>Actinomycetes</taxon>
        <taxon>Kitasatosporales</taxon>
        <taxon>Streptomycetaceae</taxon>
        <taxon>Streptomyces</taxon>
    </lineage>
</organism>
<evidence type="ECO:0000313" key="2">
    <source>
        <dbReference type="EMBL" id="EFL32801.1"/>
    </source>
</evidence>
<proteinExistence type="predicted"/>
<reference evidence="3" key="1">
    <citation type="submission" date="2009-02" db="EMBL/GenBank/DDBJ databases">
        <title>Annotation of Streptomyces viridochromogenes strain DSM 40736.</title>
        <authorList>
            <consortium name="The Broad Institute Genome Sequencing Platform"/>
            <consortium name="Broad Institute Microbial Sequencing Center"/>
            <person name="Fischbach M."/>
            <person name="Godfrey P."/>
            <person name="Ward D."/>
            <person name="Young S."/>
            <person name="Zeng Q."/>
            <person name="Koehrsen M."/>
            <person name="Alvarado L."/>
            <person name="Berlin A.M."/>
            <person name="Bochicchio J."/>
            <person name="Borenstein D."/>
            <person name="Chapman S.B."/>
            <person name="Chen Z."/>
            <person name="Engels R."/>
            <person name="Freedman E."/>
            <person name="Gellesch M."/>
            <person name="Goldberg J."/>
            <person name="Griggs A."/>
            <person name="Gujja S."/>
            <person name="Heilman E.R."/>
            <person name="Heiman D.I."/>
            <person name="Hepburn T.A."/>
            <person name="Howarth C."/>
            <person name="Jen D."/>
            <person name="Larson L."/>
            <person name="Lewis B."/>
            <person name="Mehta T."/>
            <person name="Park D."/>
            <person name="Pearson M."/>
            <person name="Richards J."/>
            <person name="Roberts A."/>
            <person name="Saif S."/>
            <person name="Shea T.D."/>
            <person name="Shenoy N."/>
            <person name="Sisk P."/>
            <person name="Stolte C."/>
            <person name="Sykes S.N."/>
            <person name="Thomson T."/>
            <person name="Walk T."/>
            <person name="White J."/>
            <person name="Yandava C."/>
            <person name="Straight P."/>
            <person name="Clardy J."/>
            <person name="Hung D."/>
            <person name="Kolter R."/>
            <person name="Mekalanos J."/>
            <person name="Walker S."/>
            <person name="Walsh C.T."/>
            <person name="Wieland-Brown L.C."/>
            <person name="Haas B."/>
            <person name="Nusbaum C."/>
            <person name="Birren B."/>
        </authorList>
    </citation>
    <scope>NUCLEOTIDE SEQUENCE [LARGE SCALE GENOMIC DNA]</scope>
    <source>
        <strain evidence="3">DSM 40736 / JCM 4977 / BCRC 1201 / Tue 494</strain>
    </source>
</reference>
<evidence type="ECO:0000313" key="3">
    <source>
        <dbReference type="Proteomes" id="UP000004184"/>
    </source>
</evidence>
<dbReference type="EMBL" id="GG657757">
    <property type="protein sequence ID" value="EFL32801.1"/>
    <property type="molecule type" value="Genomic_DNA"/>
</dbReference>
<sequence>MGREQPVDHLADLAAVVCDEKRVARTTEVLHRLEKRNHAVYEHGGRLKAFFDGVRRGAGHLWKRPHCLTRSLPTGGSLSSASSSALRSRARSTPSRRTTG</sequence>
<name>D9XH08_STRVT</name>
<gene>
    <name evidence="2" type="ORF">SSQG_03319</name>
</gene>
<feature type="compositionally biased region" description="Low complexity" evidence="1">
    <location>
        <begin position="71"/>
        <end position="100"/>
    </location>
</feature>
<keyword evidence="3" id="KW-1185">Reference proteome</keyword>
<accession>D9XH08</accession>